<dbReference type="Proteomes" id="UP000251281">
    <property type="component" value="Unassembled WGS sequence"/>
</dbReference>
<keyword evidence="1" id="KW-1133">Transmembrane helix</keyword>
<proteinExistence type="predicted"/>
<keyword evidence="1" id="KW-0472">Membrane</keyword>
<evidence type="ECO:0000313" key="2">
    <source>
        <dbReference type="EMBL" id="RAW60940.1"/>
    </source>
</evidence>
<gene>
    <name evidence="2" type="ORF">C4N24_02205</name>
</gene>
<reference evidence="2 3" key="1">
    <citation type="submission" date="2018-02" db="EMBL/GenBank/DDBJ databases">
        <title>Complete genome sequencing of Faecalibacterium prausnitzii strains isolated from the human gut.</title>
        <authorList>
            <person name="Fitzgerald B.C."/>
            <person name="Shkoporov A.N."/>
            <person name="Ross P.R."/>
            <person name="Hill C."/>
        </authorList>
    </citation>
    <scope>NUCLEOTIDE SEQUENCE [LARGE SCALE GENOMIC DNA]</scope>
    <source>
        <strain evidence="2 3">APC923/51-1</strain>
    </source>
</reference>
<dbReference type="EMBL" id="PRLD01000001">
    <property type="protein sequence ID" value="RAW60940.1"/>
    <property type="molecule type" value="Genomic_DNA"/>
</dbReference>
<protein>
    <submittedName>
        <fullName evidence="2">Uncharacterized protein</fullName>
    </submittedName>
</protein>
<evidence type="ECO:0000256" key="1">
    <source>
        <dbReference type="SAM" id="Phobius"/>
    </source>
</evidence>
<sequence>MSDNTKILFGIFCLMLTLVFLYTLTALGFNGNDSAFIILVLAVISLVTGLIFGISGILSSRKNNTLPHGEFAAEASSLFLFRKQLNGFESLPIGADKKRCWQV</sequence>
<dbReference type="AlphaFoldDB" id="A0A329UIT9"/>
<accession>A0A329UIT9</accession>
<feature type="transmembrane region" description="Helical" evidence="1">
    <location>
        <begin position="7"/>
        <end position="29"/>
    </location>
</feature>
<comment type="caution">
    <text evidence="2">The sequence shown here is derived from an EMBL/GenBank/DDBJ whole genome shotgun (WGS) entry which is preliminary data.</text>
</comment>
<evidence type="ECO:0000313" key="3">
    <source>
        <dbReference type="Proteomes" id="UP000251281"/>
    </source>
</evidence>
<name>A0A329UIT9_9FIRM</name>
<keyword evidence="1" id="KW-0812">Transmembrane</keyword>
<organism evidence="2 3">
    <name type="scientific">Faecalibacterium prausnitzii</name>
    <dbReference type="NCBI Taxonomy" id="853"/>
    <lineage>
        <taxon>Bacteria</taxon>
        <taxon>Bacillati</taxon>
        <taxon>Bacillota</taxon>
        <taxon>Clostridia</taxon>
        <taxon>Eubacteriales</taxon>
        <taxon>Oscillospiraceae</taxon>
        <taxon>Faecalibacterium</taxon>
    </lineage>
</organism>
<feature type="transmembrane region" description="Helical" evidence="1">
    <location>
        <begin position="35"/>
        <end position="58"/>
    </location>
</feature>
<dbReference type="RefSeq" id="WP_112090131.1">
    <property type="nucleotide sequence ID" value="NZ_PRLD01000001.1"/>
</dbReference>